<protein>
    <recommendedName>
        <fullName evidence="3">Transposase</fullName>
    </recommendedName>
</protein>
<evidence type="ECO:0008006" key="3">
    <source>
        <dbReference type="Google" id="ProtNLM"/>
    </source>
</evidence>
<dbReference type="RefSeq" id="WP_285187817.1">
    <property type="nucleotide sequence ID" value="NZ_CP126981.1"/>
</dbReference>
<name>A0ABY8VWB4_9MYCO</name>
<reference evidence="1 2" key="1">
    <citation type="journal article" date="2023" name="Microbiol. Resour. Announc.">
        <title>Complete Genome Sequence of Mycobacterium wuenschmanii, a novel Nontuberculous Mycobacterium Isolated from a captive population of Amazon Milk Frogs.</title>
        <authorList>
            <person name="Hicks J."/>
            <person name="Zeineldin M."/>
            <person name="Ward H."/>
            <person name="Wuenschmann A."/>
            <person name="Camp P."/>
            <person name="Farrell D."/>
            <person name="Lehman K."/>
            <person name="Thacker T."/>
            <person name="Cuthbert E."/>
        </authorList>
    </citation>
    <scope>NUCLEOTIDE SEQUENCE [LARGE SCALE GENOMIC DNA]</scope>
    <source>
        <strain evidence="1 2">Wuenschmanii</strain>
    </source>
</reference>
<evidence type="ECO:0000313" key="1">
    <source>
        <dbReference type="EMBL" id="WIM87883.1"/>
    </source>
</evidence>
<gene>
    <name evidence="1" type="ORF">PT015_24200</name>
</gene>
<organism evidence="1 2">
    <name type="scientific">Candidatus Mycobacterium wuenschmannii</name>
    <dbReference type="NCBI Taxonomy" id="3027808"/>
    <lineage>
        <taxon>Bacteria</taxon>
        <taxon>Bacillati</taxon>
        <taxon>Actinomycetota</taxon>
        <taxon>Actinomycetes</taxon>
        <taxon>Mycobacteriales</taxon>
        <taxon>Mycobacteriaceae</taxon>
        <taxon>Mycobacterium</taxon>
    </lineage>
</organism>
<sequence>MITVNVFDVYAAGVVGSRHAAHDAISAAALKRIAAAKTQRPWIGELPA</sequence>
<dbReference type="Proteomes" id="UP001236585">
    <property type="component" value="Chromosome"/>
</dbReference>
<proteinExistence type="predicted"/>
<accession>A0ABY8VWB4</accession>
<dbReference type="EMBL" id="CP126981">
    <property type="protein sequence ID" value="WIM87883.1"/>
    <property type="molecule type" value="Genomic_DNA"/>
</dbReference>
<evidence type="ECO:0000313" key="2">
    <source>
        <dbReference type="Proteomes" id="UP001236585"/>
    </source>
</evidence>
<keyword evidence="2" id="KW-1185">Reference proteome</keyword>